<gene>
    <name evidence="2" type="ORF">EUX98_g9446</name>
</gene>
<comment type="caution">
    <text evidence="2">The sequence shown here is derived from an EMBL/GenBank/DDBJ whole genome shotgun (WGS) entry which is preliminary data.</text>
</comment>
<accession>A0A4S4LTJ3</accession>
<evidence type="ECO:0000313" key="3">
    <source>
        <dbReference type="Proteomes" id="UP000308730"/>
    </source>
</evidence>
<proteinExistence type="predicted"/>
<keyword evidence="3" id="KW-1185">Reference proteome</keyword>
<feature type="compositionally biased region" description="Basic and acidic residues" evidence="1">
    <location>
        <begin position="81"/>
        <end position="102"/>
    </location>
</feature>
<protein>
    <submittedName>
        <fullName evidence="2">Uncharacterized protein</fullName>
    </submittedName>
</protein>
<reference evidence="2 3" key="1">
    <citation type="submission" date="2019-02" db="EMBL/GenBank/DDBJ databases">
        <title>Genome sequencing of the rare red list fungi Antrodiella citrinella (Flaviporus citrinellus).</title>
        <authorList>
            <person name="Buettner E."/>
            <person name="Kellner H."/>
        </authorList>
    </citation>
    <scope>NUCLEOTIDE SEQUENCE [LARGE SCALE GENOMIC DNA]</scope>
    <source>
        <strain evidence="2 3">DSM 108506</strain>
    </source>
</reference>
<evidence type="ECO:0000313" key="2">
    <source>
        <dbReference type="EMBL" id="THH15555.1"/>
    </source>
</evidence>
<feature type="non-terminal residue" evidence="2">
    <location>
        <position position="303"/>
    </location>
</feature>
<evidence type="ECO:0000256" key="1">
    <source>
        <dbReference type="SAM" id="MobiDB-lite"/>
    </source>
</evidence>
<dbReference type="EMBL" id="SGPM01000810">
    <property type="protein sequence ID" value="THH15555.1"/>
    <property type="molecule type" value="Genomic_DNA"/>
</dbReference>
<dbReference type="AlphaFoldDB" id="A0A4S4LTJ3"/>
<feature type="region of interest" description="Disordered" evidence="1">
    <location>
        <begin position="68"/>
        <end position="109"/>
    </location>
</feature>
<name>A0A4S4LTJ3_9APHY</name>
<dbReference type="Proteomes" id="UP000308730">
    <property type="component" value="Unassembled WGS sequence"/>
</dbReference>
<organism evidence="2 3">
    <name type="scientific">Antrodiella citrinella</name>
    <dbReference type="NCBI Taxonomy" id="2447956"/>
    <lineage>
        <taxon>Eukaryota</taxon>
        <taxon>Fungi</taxon>
        <taxon>Dikarya</taxon>
        <taxon>Basidiomycota</taxon>
        <taxon>Agaricomycotina</taxon>
        <taxon>Agaricomycetes</taxon>
        <taxon>Polyporales</taxon>
        <taxon>Steccherinaceae</taxon>
        <taxon>Antrodiella</taxon>
    </lineage>
</organism>
<dbReference type="OrthoDB" id="2672960at2759"/>
<sequence>MPIERDPTGDVCPDYSTEAYEEFRGYIAQAKNISLAEAAAGLAQAWQTNHLAAREAWDAQVLEEAEAAAERRALEAAAAQERAEEEEHRQTEQQEQERRRADQQALAHPETKTKIGTFDENRQVAGFLASRPAQFALNLIKDFKPADLWHWTLEGCLDASKNESTNVSETETYGIASDANGLALRQISASRASKNAVQDSDLTFEQFVYAKSAYIESLHKSGWPATHVQALLTFFINLETHPIRQMGDVGKRAIVVYQARVRRQWHDSLNTEHSFNLATISNELMHSIKDEIIGSRQLKLLAQ</sequence>